<dbReference type="PANTHER" id="PTHR33164">
    <property type="entry name" value="TRANSCRIPTIONAL REGULATOR, MARR FAMILY"/>
    <property type="match status" value="1"/>
</dbReference>
<reference evidence="2 3" key="1">
    <citation type="submission" date="2023-04" db="EMBL/GenBank/DDBJ databases">
        <title>Funneling lignin-derived compounds into biodiesel using alkali-halophilic Citricoccus sp. P2.</title>
        <authorList>
            <person name="Luo C.-B."/>
        </authorList>
    </citation>
    <scope>NUCLEOTIDE SEQUENCE [LARGE SCALE GENOMIC DNA]</scope>
    <source>
        <strain evidence="2 3">P2</strain>
    </source>
</reference>
<organism evidence="2 3">
    <name type="scientific">Citricoccus muralis</name>
    <dbReference type="NCBI Taxonomy" id="169134"/>
    <lineage>
        <taxon>Bacteria</taxon>
        <taxon>Bacillati</taxon>
        <taxon>Actinomycetota</taxon>
        <taxon>Actinomycetes</taxon>
        <taxon>Micrococcales</taxon>
        <taxon>Micrococcaceae</taxon>
        <taxon>Citricoccus</taxon>
    </lineage>
</organism>
<dbReference type="Gene3D" id="1.10.10.10">
    <property type="entry name" value="Winged helix-like DNA-binding domain superfamily/Winged helix DNA-binding domain"/>
    <property type="match status" value="1"/>
</dbReference>
<dbReference type="EMBL" id="CP121252">
    <property type="protein sequence ID" value="WFP17634.1"/>
    <property type="molecule type" value="Genomic_DNA"/>
</dbReference>
<proteinExistence type="predicted"/>
<gene>
    <name evidence="2" type="ORF">P8192_05890</name>
</gene>
<evidence type="ECO:0000313" key="3">
    <source>
        <dbReference type="Proteomes" id="UP001219037"/>
    </source>
</evidence>
<dbReference type="InterPro" id="IPR036390">
    <property type="entry name" value="WH_DNA-bd_sf"/>
</dbReference>
<dbReference type="PRINTS" id="PR00598">
    <property type="entry name" value="HTHMARR"/>
</dbReference>
<dbReference type="PANTHER" id="PTHR33164:SF99">
    <property type="entry name" value="MARR FAMILY REGULATORY PROTEIN"/>
    <property type="match status" value="1"/>
</dbReference>
<dbReference type="InterPro" id="IPR039422">
    <property type="entry name" value="MarR/SlyA-like"/>
</dbReference>
<dbReference type="PROSITE" id="PS50995">
    <property type="entry name" value="HTH_MARR_2"/>
    <property type="match status" value="1"/>
</dbReference>
<protein>
    <submittedName>
        <fullName evidence="2">MarR family transcriptional regulator</fullName>
    </submittedName>
</protein>
<dbReference type="RefSeq" id="WP_278159294.1">
    <property type="nucleotide sequence ID" value="NZ_CP121252.1"/>
</dbReference>
<accession>A0ABY8H909</accession>
<dbReference type="Pfam" id="PF01047">
    <property type="entry name" value="MarR"/>
    <property type="match status" value="1"/>
</dbReference>
<dbReference type="SMART" id="SM00347">
    <property type="entry name" value="HTH_MARR"/>
    <property type="match status" value="1"/>
</dbReference>
<keyword evidence="3" id="KW-1185">Reference proteome</keyword>
<evidence type="ECO:0000313" key="2">
    <source>
        <dbReference type="EMBL" id="WFP17634.1"/>
    </source>
</evidence>
<dbReference type="InterPro" id="IPR036388">
    <property type="entry name" value="WH-like_DNA-bd_sf"/>
</dbReference>
<name>A0ABY8H909_9MICC</name>
<dbReference type="InterPro" id="IPR000835">
    <property type="entry name" value="HTH_MarR-typ"/>
</dbReference>
<feature type="domain" description="HTH marR-type" evidence="1">
    <location>
        <begin position="1"/>
        <end position="122"/>
    </location>
</feature>
<evidence type="ECO:0000259" key="1">
    <source>
        <dbReference type="PROSITE" id="PS50995"/>
    </source>
</evidence>
<sequence length="128" mass="14730">MTRLESTLKSELDLHLGDYNLMLLLTESETGCMRMGELAEAMVFSPSRLTYQVKILENRGLVRRERSDTDARSWIASLTKEGRRTFRKAAILHVRDIETFFTAKISDEEAQIIDTVFSRVQDQLLSES</sequence>
<dbReference type="SUPFAM" id="SSF46785">
    <property type="entry name" value="Winged helix' DNA-binding domain"/>
    <property type="match status" value="1"/>
</dbReference>
<dbReference type="Proteomes" id="UP001219037">
    <property type="component" value="Chromosome"/>
</dbReference>